<dbReference type="InterPro" id="IPR041469">
    <property type="entry name" value="Subtilisin-like_FN3"/>
</dbReference>
<evidence type="ECO:0000259" key="4">
    <source>
        <dbReference type="Pfam" id="PF05922"/>
    </source>
</evidence>
<gene>
    <name evidence="6" type="ORF">RJ639_003674</name>
</gene>
<feature type="domain" description="Inhibitor I9" evidence="4">
    <location>
        <begin position="32"/>
        <end position="107"/>
    </location>
</feature>
<dbReference type="Pfam" id="PF17766">
    <property type="entry name" value="fn3_6"/>
    <property type="match status" value="1"/>
</dbReference>
<dbReference type="PANTHER" id="PTHR10795">
    <property type="entry name" value="PROPROTEIN CONVERTASE SUBTILISIN/KEXIN"/>
    <property type="match status" value="1"/>
</dbReference>
<dbReference type="InterPro" id="IPR010259">
    <property type="entry name" value="S8pro/Inhibitor_I9"/>
</dbReference>
<comment type="caution">
    <text evidence="6">The sequence shown here is derived from an EMBL/GenBank/DDBJ whole genome shotgun (WGS) entry which is preliminary data.</text>
</comment>
<dbReference type="Proteomes" id="UP001188597">
    <property type="component" value="Unassembled WGS sequence"/>
</dbReference>
<feature type="signal peptide" evidence="3">
    <location>
        <begin position="1"/>
        <end position="25"/>
    </location>
</feature>
<accession>A0AA88VZD1</accession>
<keyword evidence="7" id="KW-1185">Reference proteome</keyword>
<dbReference type="Gene3D" id="3.30.70.80">
    <property type="entry name" value="Peptidase S8 propeptide/proteinase inhibitor I9"/>
    <property type="match status" value="1"/>
</dbReference>
<comment type="similarity">
    <text evidence="1">Belongs to the peptidase S8 family.</text>
</comment>
<proteinExistence type="inferred from homology"/>
<evidence type="ECO:0000256" key="3">
    <source>
        <dbReference type="SAM" id="SignalP"/>
    </source>
</evidence>
<evidence type="ECO:0000256" key="2">
    <source>
        <dbReference type="ARBA" id="ARBA00022729"/>
    </source>
</evidence>
<protein>
    <submittedName>
        <fullName evidence="6">Uncharacterized protein</fullName>
    </submittedName>
</protein>
<dbReference type="Pfam" id="PF05922">
    <property type="entry name" value="Inhibitor_I9"/>
    <property type="match status" value="1"/>
</dbReference>
<feature type="chain" id="PRO_5041681787" evidence="3">
    <location>
        <begin position="26"/>
        <end position="268"/>
    </location>
</feature>
<keyword evidence="2 3" id="KW-0732">Signal</keyword>
<evidence type="ECO:0000313" key="7">
    <source>
        <dbReference type="Proteomes" id="UP001188597"/>
    </source>
</evidence>
<sequence>MEKFKMLTNVAIVVLLLGVCRVSMATVGQKKTYIVHMAKSQMPASYDDHTHWYDSSLKSVSDSAEMLYTYNLVAHGFSTRLSTEEARSLESRPGILSVLPELRYELHTTRTPEFLGLDKNADLFPEQVGGSSSSGATSVVKYTRTLTNVGSAATYKASVSSESESVKISVEPESLSFSQVNEKKSYTVTFSAGSMPSSTNVFGRIEWSDGKQTVGSPIAISWTSGVSEAGFKPLMLLSEGENMKNPGMWGDVFLLSVQVSSQLYLDKI</sequence>
<name>A0AA88VZD1_9ASTE</name>
<organism evidence="6 7">
    <name type="scientific">Escallonia herrerae</name>
    <dbReference type="NCBI Taxonomy" id="1293975"/>
    <lineage>
        <taxon>Eukaryota</taxon>
        <taxon>Viridiplantae</taxon>
        <taxon>Streptophyta</taxon>
        <taxon>Embryophyta</taxon>
        <taxon>Tracheophyta</taxon>
        <taxon>Spermatophyta</taxon>
        <taxon>Magnoliopsida</taxon>
        <taxon>eudicotyledons</taxon>
        <taxon>Gunneridae</taxon>
        <taxon>Pentapetalae</taxon>
        <taxon>asterids</taxon>
        <taxon>campanulids</taxon>
        <taxon>Escalloniales</taxon>
        <taxon>Escalloniaceae</taxon>
        <taxon>Escallonia</taxon>
    </lineage>
</organism>
<dbReference type="AlphaFoldDB" id="A0AA88VZD1"/>
<reference evidence="6" key="1">
    <citation type="submission" date="2022-12" db="EMBL/GenBank/DDBJ databases">
        <title>Draft genome assemblies for two species of Escallonia (Escalloniales).</title>
        <authorList>
            <person name="Chanderbali A."/>
            <person name="Dervinis C."/>
            <person name="Anghel I."/>
            <person name="Soltis D."/>
            <person name="Soltis P."/>
            <person name="Zapata F."/>
        </authorList>
    </citation>
    <scope>NUCLEOTIDE SEQUENCE</scope>
    <source>
        <strain evidence="6">UCBG64.0493</strain>
        <tissue evidence="6">Leaf</tissue>
    </source>
</reference>
<feature type="domain" description="Subtilisin-like protease fibronectin type-III" evidence="5">
    <location>
        <begin position="136"/>
        <end position="220"/>
    </location>
</feature>
<dbReference type="InterPro" id="IPR037045">
    <property type="entry name" value="S8pro/Inhibitor_I9_sf"/>
</dbReference>
<evidence type="ECO:0000259" key="5">
    <source>
        <dbReference type="Pfam" id="PF17766"/>
    </source>
</evidence>
<evidence type="ECO:0000313" key="6">
    <source>
        <dbReference type="EMBL" id="KAK3017817.1"/>
    </source>
</evidence>
<dbReference type="Gene3D" id="2.60.40.2310">
    <property type="match status" value="1"/>
</dbReference>
<evidence type="ECO:0000256" key="1">
    <source>
        <dbReference type="ARBA" id="ARBA00011073"/>
    </source>
</evidence>
<dbReference type="EMBL" id="JAVXUP010000977">
    <property type="protein sequence ID" value="KAK3017817.1"/>
    <property type="molecule type" value="Genomic_DNA"/>
</dbReference>
<dbReference type="FunFam" id="3.30.70.80:FF:000003">
    <property type="entry name" value="Subtilisin-like protease SBT1.9"/>
    <property type="match status" value="1"/>
</dbReference>
<dbReference type="InterPro" id="IPR045051">
    <property type="entry name" value="SBT"/>
</dbReference>